<proteinExistence type="inferred from homology"/>
<comment type="similarity">
    <text evidence="1">Belongs to the LysR transcriptional regulatory family.</text>
</comment>
<accession>A0A9X3UMF0</accession>
<dbReference type="InterPro" id="IPR036388">
    <property type="entry name" value="WH-like_DNA-bd_sf"/>
</dbReference>
<dbReference type="Pfam" id="PF00126">
    <property type="entry name" value="HTH_1"/>
    <property type="match status" value="1"/>
</dbReference>
<dbReference type="SUPFAM" id="SSF46785">
    <property type="entry name" value="Winged helix' DNA-binding domain"/>
    <property type="match status" value="1"/>
</dbReference>
<evidence type="ECO:0000256" key="2">
    <source>
        <dbReference type="ARBA" id="ARBA00023015"/>
    </source>
</evidence>
<dbReference type="RefSeq" id="WP_267992708.1">
    <property type="nucleotide sequence ID" value="NZ_JAPJZI010000001.1"/>
</dbReference>
<dbReference type="InterPro" id="IPR005119">
    <property type="entry name" value="LysR_subst-bd"/>
</dbReference>
<evidence type="ECO:0000259" key="5">
    <source>
        <dbReference type="PROSITE" id="PS50931"/>
    </source>
</evidence>
<dbReference type="FunFam" id="1.10.10.10:FF:000001">
    <property type="entry name" value="LysR family transcriptional regulator"/>
    <property type="match status" value="1"/>
</dbReference>
<protein>
    <submittedName>
        <fullName evidence="6">LysR substrate-binding domain-containing protein</fullName>
    </submittedName>
</protein>
<dbReference type="Gene3D" id="3.40.190.10">
    <property type="entry name" value="Periplasmic binding protein-like II"/>
    <property type="match status" value="2"/>
</dbReference>
<dbReference type="PRINTS" id="PR00039">
    <property type="entry name" value="HTHLYSR"/>
</dbReference>
<dbReference type="PANTHER" id="PTHR30579:SF7">
    <property type="entry name" value="HTH-TYPE TRANSCRIPTIONAL REGULATOR LRHA-RELATED"/>
    <property type="match status" value="1"/>
</dbReference>
<dbReference type="PROSITE" id="PS50931">
    <property type="entry name" value="HTH_LYSR"/>
    <property type="match status" value="1"/>
</dbReference>
<dbReference type="SUPFAM" id="SSF53850">
    <property type="entry name" value="Periplasmic binding protein-like II"/>
    <property type="match status" value="1"/>
</dbReference>
<dbReference type="Pfam" id="PF03466">
    <property type="entry name" value="LysR_substrate"/>
    <property type="match status" value="1"/>
</dbReference>
<evidence type="ECO:0000256" key="4">
    <source>
        <dbReference type="ARBA" id="ARBA00023163"/>
    </source>
</evidence>
<keyword evidence="4" id="KW-0804">Transcription</keyword>
<dbReference type="Proteomes" id="UP001151234">
    <property type="component" value="Unassembled WGS sequence"/>
</dbReference>
<keyword evidence="7" id="KW-1185">Reference proteome</keyword>
<name>A0A9X3UMF0_9HYPH</name>
<dbReference type="Gene3D" id="1.10.10.10">
    <property type="entry name" value="Winged helix-like DNA-binding domain superfamily/Winged helix DNA-binding domain"/>
    <property type="match status" value="1"/>
</dbReference>
<evidence type="ECO:0000313" key="7">
    <source>
        <dbReference type="Proteomes" id="UP001151234"/>
    </source>
</evidence>
<evidence type="ECO:0000256" key="3">
    <source>
        <dbReference type="ARBA" id="ARBA00023125"/>
    </source>
</evidence>
<dbReference type="InterPro" id="IPR050176">
    <property type="entry name" value="LTTR"/>
</dbReference>
<feature type="domain" description="HTH lysR-type" evidence="5">
    <location>
        <begin position="1"/>
        <end position="59"/>
    </location>
</feature>
<sequence>MDLVALESFVAVCETLNFSEAARRRNTVQSAISSHITKLEELVGQTLFERGRGKRVRLTDEGTVFLAYARRILALTDEAVDTMRSSGAQTTIRLGTTVTLALSVLPVALRAFARSYPDVQIHISCDRSDALAGRFDAGELDLAFMMDQGRRSGRVFVEDSPLVWAAGEHFDGNFGQDVPLVFLTDGRDLRRFALEALDRIGRRGFIAHTSPDPVGVRSFVAAGVALTVMPKVAVLPPLRIVAEDEGLPSLNSVALSLYRQSDGHRPDISALETILQNSVRSRP</sequence>
<organism evidence="6 7">
    <name type="scientific">Hoeflea prorocentri</name>
    <dbReference type="NCBI Taxonomy" id="1922333"/>
    <lineage>
        <taxon>Bacteria</taxon>
        <taxon>Pseudomonadati</taxon>
        <taxon>Pseudomonadota</taxon>
        <taxon>Alphaproteobacteria</taxon>
        <taxon>Hyphomicrobiales</taxon>
        <taxon>Rhizobiaceae</taxon>
        <taxon>Hoeflea</taxon>
    </lineage>
</organism>
<dbReference type="GO" id="GO:0003700">
    <property type="term" value="F:DNA-binding transcription factor activity"/>
    <property type="evidence" value="ECO:0007669"/>
    <property type="project" value="InterPro"/>
</dbReference>
<dbReference type="EMBL" id="JAPJZI010000001">
    <property type="protein sequence ID" value="MDA5400890.1"/>
    <property type="molecule type" value="Genomic_DNA"/>
</dbReference>
<keyword evidence="3" id="KW-0238">DNA-binding</keyword>
<evidence type="ECO:0000256" key="1">
    <source>
        <dbReference type="ARBA" id="ARBA00009437"/>
    </source>
</evidence>
<comment type="caution">
    <text evidence="6">The sequence shown here is derived from an EMBL/GenBank/DDBJ whole genome shotgun (WGS) entry which is preliminary data.</text>
</comment>
<dbReference type="PANTHER" id="PTHR30579">
    <property type="entry name" value="TRANSCRIPTIONAL REGULATOR"/>
    <property type="match status" value="1"/>
</dbReference>
<dbReference type="InterPro" id="IPR036390">
    <property type="entry name" value="WH_DNA-bd_sf"/>
</dbReference>
<dbReference type="AlphaFoldDB" id="A0A9X3UMF0"/>
<keyword evidence="2" id="KW-0805">Transcription regulation</keyword>
<evidence type="ECO:0000313" key="6">
    <source>
        <dbReference type="EMBL" id="MDA5400890.1"/>
    </source>
</evidence>
<dbReference type="InterPro" id="IPR000847">
    <property type="entry name" value="LysR_HTH_N"/>
</dbReference>
<reference evidence="6" key="1">
    <citation type="submission" date="2022-11" db="EMBL/GenBank/DDBJ databases">
        <title>Draft genome sequence of Hoeflea poritis E7-10 and Hoeflea prorocentri PM5-8, separated from scleractinian coral Porites lutea and marine dinoflagellate.</title>
        <authorList>
            <person name="Zhang G."/>
            <person name="Wei Q."/>
            <person name="Cai L."/>
        </authorList>
    </citation>
    <scope>NUCLEOTIDE SEQUENCE</scope>
    <source>
        <strain evidence="6">PM5-8</strain>
    </source>
</reference>
<gene>
    <name evidence="6" type="ORF">OQ273_20120</name>
</gene>
<dbReference type="GO" id="GO:0003677">
    <property type="term" value="F:DNA binding"/>
    <property type="evidence" value="ECO:0007669"/>
    <property type="project" value="UniProtKB-KW"/>
</dbReference>